<dbReference type="FunFam" id="3.30.300.70:FF:000001">
    <property type="entry name" value="Ribosome maturation factor RimP"/>
    <property type="match status" value="1"/>
</dbReference>
<feature type="domain" description="Ribosome maturation factor RimP N-terminal" evidence="4">
    <location>
        <begin position="16"/>
        <end position="84"/>
    </location>
</feature>
<evidence type="ECO:0000256" key="2">
    <source>
        <dbReference type="ARBA" id="ARBA00022517"/>
    </source>
</evidence>
<reference evidence="6 7" key="1">
    <citation type="submission" date="2020-08" db="EMBL/GenBank/DDBJ databases">
        <title>Bridging the membrane lipid divide: bacteria of the FCB group superphylum have the potential to synthesize archaeal ether lipids.</title>
        <authorList>
            <person name="Villanueva L."/>
            <person name="Von Meijenfeldt F.A.B."/>
            <person name="Westbye A.B."/>
            <person name="Yadav S."/>
            <person name="Hopmans E.C."/>
            <person name="Dutilh B.E."/>
            <person name="Sinninghe Damste J.S."/>
        </authorList>
    </citation>
    <scope>NUCLEOTIDE SEQUENCE [LARGE SCALE GENOMIC DNA]</scope>
    <source>
        <strain evidence="6">NIOZ-UU81</strain>
    </source>
</reference>
<evidence type="ECO:0000313" key="7">
    <source>
        <dbReference type="Proteomes" id="UP000599024"/>
    </source>
</evidence>
<dbReference type="Gene3D" id="3.30.300.70">
    <property type="entry name" value="RimP-like superfamily, N-terminal"/>
    <property type="match status" value="1"/>
</dbReference>
<dbReference type="Proteomes" id="UP000599024">
    <property type="component" value="Unassembled WGS sequence"/>
</dbReference>
<keyword evidence="1 3" id="KW-0963">Cytoplasm</keyword>
<evidence type="ECO:0000259" key="4">
    <source>
        <dbReference type="Pfam" id="PF02576"/>
    </source>
</evidence>
<dbReference type="SUPFAM" id="SSF74942">
    <property type="entry name" value="YhbC-like, C-terminal domain"/>
    <property type="match status" value="1"/>
</dbReference>
<comment type="subcellular location">
    <subcellularLocation>
        <location evidence="3">Cytoplasm</location>
    </subcellularLocation>
</comment>
<dbReference type="CDD" id="cd01734">
    <property type="entry name" value="YlxS_C"/>
    <property type="match status" value="1"/>
</dbReference>
<evidence type="ECO:0000313" key="6">
    <source>
        <dbReference type="EMBL" id="MBC8208735.1"/>
    </source>
</evidence>
<dbReference type="PANTHER" id="PTHR33867">
    <property type="entry name" value="RIBOSOME MATURATION FACTOR RIMP"/>
    <property type="match status" value="1"/>
</dbReference>
<keyword evidence="2 3" id="KW-0690">Ribosome biogenesis</keyword>
<dbReference type="PANTHER" id="PTHR33867:SF1">
    <property type="entry name" value="RIBOSOME MATURATION FACTOR RIMP"/>
    <property type="match status" value="1"/>
</dbReference>
<sequence>MSELVIEQVRKYVDLLLPSMGLELVEVQFRQEGHGWVLRVFVDSPDGVKLDDCSKVSRELSDYLDVEDLIEQAFHLEVSSPGLERTLYNMKDFRRFVGRKARLKLHAVVDGQKVFVGKILAAEDDTVDLVAEDGKEYHFAFAEISKARLSL</sequence>
<dbReference type="GO" id="GO:0005829">
    <property type="term" value="C:cytosol"/>
    <property type="evidence" value="ECO:0007669"/>
    <property type="project" value="TreeGrafter"/>
</dbReference>
<organism evidence="6 7">
    <name type="scientific">Candidatus Desulfatifera sulfidica</name>
    <dbReference type="NCBI Taxonomy" id="2841691"/>
    <lineage>
        <taxon>Bacteria</taxon>
        <taxon>Pseudomonadati</taxon>
        <taxon>Thermodesulfobacteriota</taxon>
        <taxon>Desulfobulbia</taxon>
        <taxon>Desulfobulbales</taxon>
        <taxon>Desulfobulbaceae</taxon>
        <taxon>Candidatus Desulfatifera</taxon>
    </lineage>
</organism>
<comment type="similarity">
    <text evidence="3">Belongs to the RimP family.</text>
</comment>
<comment type="function">
    <text evidence="3">Required for maturation of 30S ribosomal subunits.</text>
</comment>
<comment type="caution">
    <text evidence="6">The sequence shown here is derived from an EMBL/GenBank/DDBJ whole genome shotgun (WGS) entry which is preliminary data.</text>
</comment>
<dbReference type="InterPro" id="IPR036847">
    <property type="entry name" value="RimP_C_sf"/>
</dbReference>
<name>A0A8J6TCM9_9BACT</name>
<dbReference type="GO" id="GO:0006412">
    <property type="term" value="P:translation"/>
    <property type="evidence" value="ECO:0007669"/>
    <property type="project" value="TreeGrafter"/>
</dbReference>
<dbReference type="GO" id="GO:0000028">
    <property type="term" value="P:ribosomal small subunit assembly"/>
    <property type="evidence" value="ECO:0007669"/>
    <property type="project" value="TreeGrafter"/>
</dbReference>
<dbReference type="InterPro" id="IPR035956">
    <property type="entry name" value="RimP_N_sf"/>
</dbReference>
<dbReference type="HAMAP" id="MF_01077">
    <property type="entry name" value="RimP"/>
    <property type="match status" value="1"/>
</dbReference>
<evidence type="ECO:0000256" key="3">
    <source>
        <dbReference type="HAMAP-Rule" id="MF_01077"/>
    </source>
</evidence>
<dbReference type="InterPro" id="IPR003728">
    <property type="entry name" value="Ribosome_maturation_RimP"/>
</dbReference>
<dbReference type="Gene3D" id="2.30.30.180">
    <property type="entry name" value="Ribosome maturation factor RimP, C-terminal domain"/>
    <property type="match status" value="1"/>
</dbReference>
<accession>A0A8J6TCM9</accession>
<dbReference type="SUPFAM" id="SSF75420">
    <property type="entry name" value="YhbC-like, N-terminal domain"/>
    <property type="match status" value="1"/>
</dbReference>
<dbReference type="InterPro" id="IPR028989">
    <property type="entry name" value="RimP_N"/>
</dbReference>
<feature type="domain" description="Ribosome maturation factor RimP C-terminal" evidence="5">
    <location>
        <begin position="89"/>
        <end position="150"/>
    </location>
</feature>
<evidence type="ECO:0000256" key="1">
    <source>
        <dbReference type="ARBA" id="ARBA00022490"/>
    </source>
</evidence>
<evidence type="ECO:0000259" key="5">
    <source>
        <dbReference type="Pfam" id="PF17384"/>
    </source>
</evidence>
<proteinExistence type="inferred from homology"/>
<dbReference type="Pfam" id="PF17384">
    <property type="entry name" value="DUF150_C"/>
    <property type="match status" value="1"/>
</dbReference>
<dbReference type="EMBL" id="JACNLK010000051">
    <property type="protein sequence ID" value="MBC8208735.1"/>
    <property type="molecule type" value="Genomic_DNA"/>
</dbReference>
<dbReference type="AlphaFoldDB" id="A0A8J6TCM9"/>
<dbReference type="Pfam" id="PF02576">
    <property type="entry name" value="RimP_N"/>
    <property type="match status" value="1"/>
</dbReference>
<gene>
    <name evidence="3" type="primary">rimP</name>
    <name evidence="6" type="ORF">H8E79_06170</name>
</gene>
<protein>
    <recommendedName>
        <fullName evidence="3">Ribosome maturation factor RimP</fullName>
    </recommendedName>
</protein>
<dbReference type="InterPro" id="IPR028998">
    <property type="entry name" value="RimP_C"/>
</dbReference>